<evidence type="ECO:0000313" key="10">
    <source>
        <dbReference type="Proteomes" id="UP001176521"/>
    </source>
</evidence>
<feature type="transmembrane region" description="Helical" evidence="7">
    <location>
        <begin position="288"/>
        <end position="312"/>
    </location>
</feature>
<dbReference type="SUPFAM" id="SSF103473">
    <property type="entry name" value="MFS general substrate transporter"/>
    <property type="match status" value="1"/>
</dbReference>
<reference evidence="9" key="1">
    <citation type="journal article" date="2023" name="PhytoFront">
        <title>Draft Genome Resources of Seven Strains of Tilletia horrida, Causal Agent of Kernel Smut of Rice.</title>
        <authorList>
            <person name="Khanal S."/>
            <person name="Antony Babu S."/>
            <person name="Zhou X.G."/>
        </authorList>
    </citation>
    <scope>NUCLEOTIDE SEQUENCE</scope>
    <source>
        <strain evidence="9">TX3</strain>
    </source>
</reference>
<dbReference type="GO" id="GO:0016020">
    <property type="term" value="C:membrane"/>
    <property type="evidence" value="ECO:0007669"/>
    <property type="project" value="UniProtKB-SubCell"/>
</dbReference>
<feature type="transmembrane region" description="Helical" evidence="7">
    <location>
        <begin position="383"/>
        <end position="402"/>
    </location>
</feature>
<name>A0AAN6JPH7_9BASI</name>
<evidence type="ECO:0000256" key="7">
    <source>
        <dbReference type="SAM" id="Phobius"/>
    </source>
</evidence>
<evidence type="ECO:0000256" key="6">
    <source>
        <dbReference type="SAM" id="MobiDB-lite"/>
    </source>
</evidence>
<feature type="transmembrane region" description="Helical" evidence="7">
    <location>
        <begin position="112"/>
        <end position="131"/>
    </location>
</feature>
<feature type="transmembrane region" description="Helical" evidence="7">
    <location>
        <begin position="324"/>
        <end position="346"/>
    </location>
</feature>
<keyword evidence="4 7" id="KW-1133">Transmembrane helix</keyword>
<dbReference type="PANTHER" id="PTHR43791">
    <property type="entry name" value="PERMEASE-RELATED"/>
    <property type="match status" value="1"/>
</dbReference>
<sequence length="546" mass="59737">MATIRAAQDAPRGEERVELSAVRDDAAAAERRLIRKIDIAVGIPVFILFLLSYLDRSSLGNALTAGLTEIDGFPPNGANVATSVFFVTYVVFETPSAMFFQLIGVRRAISAITVAWGITTLCTGFVTSYAGLLAVRLVLGACESGFFPIFAIYLTFWYTRSELGLRTSYLFVAAAVSGAFGGLLAAAILNIPASTGRPSWAWLYFIEGGITVVAGVAAHFVLADDYESAWFLNEHERQLMRDRDARSEYQSRAGAPAHDASSREVDQKHSPSYNWQEARLAFKDPKTWISATAQFGADSCLFAFSTFLPSIIRTFDPSYSNVVVQLLTVPVYAFASMSYVATAVFTDRRGHRWAVMALSSIIIIVGFSILLATDTRSFGPRYFATFLTSMIYTIVGLNVSWLNMNNALSIKRSTASGIQLSMGNAGGILAGQIFRSTDAPAYVRGYATCLGLVGYSMTAYLVMAAVLASWNAARRVELERRVPEQRSPRQLSSERTTRHSNATPSPSTSLDAETPASLRLRRRWHWQLAIGTGVAFGEPLSFRYAL</sequence>
<accession>A0AAN6JPH7</accession>
<dbReference type="EMBL" id="JAPDMQ010000014">
    <property type="protein sequence ID" value="KAK0540398.1"/>
    <property type="molecule type" value="Genomic_DNA"/>
</dbReference>
<feature type="compositionally biased region" description="Polar residues" evidence="6">
    <location>
        <begin position="488"/>
        <end position="511"/>
    </location>
</feature>
<feature type="transmembrane region" description="Helical" evidence="7">
    <location>
        <begin position="414"/>
        <end position="433"/>
    </location>
</feature>
<comment type="subcellular location">
    <subcellularLocation>
        <location evidence="1">Membrane</location>
        <topology evidence="1">Multi-pass membrane protein</topology>
    </subcellularLocation>
</comment>
<keyword evidence="2" id="KW-0813">Transport</keyword>
<dbReference type="Proteomes" id="UP001176521">
    <property type="component" value="Unassembled WGS sequence"/>
</dbReference>
<feature type="transmembrane region" description="Helical" evidence="7">
    <location>
        <begin position="37"/>
        <end position="54"/>
    </location>
</feature>
<evidence type="ECO:0000259" key="8">
    <source>
        <dbReference type="PROSITE" id="PS50850"/>
    </source>
</evidence>
<feature type="transmembrane region" description="Helical" evidence="7">
    <location>
        <begin position="169"/>
        <end position="189"/>
    </location>
</feature>
<keyword evidence="5 7" id="KW-0472">Membrane</keyword>
<feature type="transmembrane region" description="Helical" evidence="7">
    <location>
        <begin position="445"/>
        <end position="470"/>
    </location>
</feature>
<dbReference type="PANTHER" id="PTHR43791:SF24">
    <property type="entry name" value="NICOTINIC ACID PLASMA MEMBRANE TRANSPORTER"/>
    <property type="match status" value="1"/>
</dbReference>
<dbReference type="FunFam" id="1.20.1250.20:FF:000018">
    <property type="entry name" value="MFS transporter permease"/>
    <property type="match status" value="1"/>
</dbReference>
<evidence type="ECO:0000256" key="2">
    <source>
        <dbReference type="ARBA" id="ARBA00022448"/>
    </source>
</evidence>
<dbReference type="GO" id="GO:0022857">
    <property type="term" value="F:transmembrane transporter activity"/>
    <property type="evidence" value="ECO:0007669"/>
    <property type="project" value="InterPro"/>
</dbReference>
<dbReference type="PROSITE" id="PS50850">
    <property type="entry name" value="MFS"/>
    <property type="match status" value="1"/>
</dbReference>
<organism evidence="9 10">
    <name type="scientific">Tilletia horrida</name>
    <dbReference type="NCBI Taxonomy" id="155126"/>
    <lineage>
        <taxon>Eukaryota</taxon>
        <taxon>Fungi</taxon>
        <taxon>Dikarya</taxon>
        <taxon>Basidiomycota</taxon>
        <taxon>Ustilaginomycotina</taxon>
        <taxon>Exobasidiomycetes</taxon>
        <taxon>Tilletiales</taxon>
        <taxon>Tilletiaceae</taxon>
        <taxon>Tilletia</taxon>
    </lineage>
</organism>
<feature type="transmembrane region" description="Helical" evidence="7">
    <location>
        <begin position="353"/>
        <end position="371"/>
    </location>
</feature>
<comment type="caution">
    <text evidence="9">The sequence shown here is derived from an EMBL/GenBank/DDBJ whole genome shotgun (WGS) entry which is preliminary data.</text>
</comment>
<feature type="transmembrane region" description="Helical" evidence="7">
    <location>
        <begin position="201"/>
        <end position="222"/>
    </location>
</feature>
<feature type="transmembrane region" description="Helical" evidence="7">
    <location>
        <begin position="80"/>
        <end position="100"/>
    </location>
</feature>
<evidence type="ECO:0000256" key="5">
    <source>
        <dbReference type="ARBA" id="ARBA00023136"/>
    </source>
</evidence>
<feature type="transmembrane region" description="Helical" evidence="7">
    <location>
        <begin position="137"/>
        <end position="157"/>
    </location>
</feature>
<dbReference type="InterPro" id="IPR011701">
    <property type="entry name" value="MFS"/>
</dbReference>
<evidence type="ECO:0000256" key="3">
    <source>
        <dbReference type="ARBA" id="ARBA00022692"/>
    </source>
</evidence>
<keyword evidence="3 7" id="KW-0812">Transmembrane</keyword>
<feature type="region of interest" description="Disordered" evidence="6">
    <location>
        <begin position="481"/>
        <end position="514"/>
    </location>
</feature>
<evidence type="ECO:0000313" key="9">
    <source>
        <dbReference type="EMBL" id="KAK0540398.1"/>
    </source>
</evidence>
<proteinExistence type="predicted"/>
<dbReference type="Pfam" id="PF07690">
    <property type="entry name" value="MFS_1"/>
    <property type="match status" value="1"/>
</dbReference>
<keyword evidence="10" id="KW-1185">Reference proteome</keyword>
<protein>
    <recommendedName>
        <fullName evidence="8">Major facilitator superfamily (MFS) profile domain-containing protein</fullName>
    </recommendedName>
</protein>
<gene>
    <name evidence="9" type="ORF">OC842_000512</name>
</gene>
<dbReference type="InterPro" id="IPR020846">
    <property type="entry name" value="MFS_dom"/>
</dbReference>
<feature type="domain" description="Major facilitator superfamily (MFS) profile" evidence="8">
    <location>
        <begin position="41"/>
        <end position="477"/>
    </location>
</feature>
<evidence type="ECO:0000256" key="4">
    <source>
        <dbReference type="ARBA" id="ARBA00022989"/>
    </source>
</evidence>
<dbReference type="Gene3D" id="1.20.1250.20">
    <property type="entry name" value="MFS general substrate transporter like domains"/>
    <property type="match status" value="2"/>
</dbReference>
<dbReference type="AlphaFoldDB" id="A0AAN6JPH7"/>
<dbReference type="InterPro" id="IPR036259">
    <property type="entry name" value="MFS_trans_sf"/>
</dbReference>
<evidence type="ECO:0000256" key="1">
    <source>
        <dbReference type="ARBA" id="ARBA00004141"/>
    </source>
</evidence>